<evidence type="ECO:0000256" key="2">
    <source>
        <dbReference type="SAM" id="SignalP"/>
    </source>
</evidence>
<reference evidence="4" key="1">
    <citation type="submission" date="2020-10" db="EMBL/GenBank/DDBJ databases">
        <authorList>
            <person name="Gilroy R."/>
        </authorList>
    </citation>
    <scope>NUCLEOTIDE SEQUENCE</scope>
    <source>
        <strain evidence="4">ChiHcec3-6078</strain>
    </source>
</reference>
<feature type="domain" description="Right handed beta helix" evidence="3">
    <location>
        <begin position="428"/>
        <end position="570"/>
    </location>
</feature>
<dbReference type="InterPro" id="IPR006626">
    <property type="entry name" value="PbH1"/>
</dbReference>
<dbReference type="SMART" id="SM00710">
    <property type="entry name" value="PbH1"/>
    <property type="match status" value="10"/>
</dbReference>
<gene>
    <name evidence="4" type="ORF">IAC50_00320</name>
</gene>
<feature type="region of interest" description="Disordered" evidence="1">
    <location>
        <begin position="594"/>
        <end position="627"/>
    </location>
</feature>
<evidence type="ECO:0000313" key="4">
    <source>
        <dbReference type="EMBL" id="HIU24927.1"/>
    </source>
</evidence>
<dbReference type="InterPro" id="IPR039448">
    <property type="entry name" value="Beta_helix"/>
</dbReference>
<evidence type="ECO:0000313" key="5">
    <source>
        <dbReference type="Proteomes" id="UP000824090"/>
    </source>
</evidence>
<dbReference type="InterPro" id="IPR012334">
    <property type="entry name" value="Pectin_lyas_fold"/>
</dbReference>
<dbReference type="SUPFAM" id="SSF51126">
    <property type="entry name" value="Pectin lyase-like"/>
    <property type="match status" value="2"/>
</dbReference>
<dbReference type="EMBL" id="DVMP01000005">
    <property type="protein sequence ID" value="HIU24927.1"/>
    <property type="molecule type" value="Genomic_DNA"/>
</dbReference>
<reference evidence="4" key="2">
    <citation type="journal article" date="2021" name="PeerJ">
        <title>Extensive microbial diversity within the chicken gut microbiome revealed by metagenomics and culture.</title>
        <authorList>
            <person name="Gilroy R."/>
            <person name="Ravi A."/>
            <person name="Getino M."/>
            <person name="Pursley I."/>
            <person name="Horton D.L."/>
            <person name="Alikhan N.F."/>
            <person name="Baker D."/>
            <person name="Gharbi K."/>
            <person name="Hall N."/>
            <person name="Watson M."/>
            <person name="Adriaenssens E.M."/>
            <person name="Foster-Nyarko E."/>
            <person name="Jarju S."/>
            <person name="Secka A."/>
            <person name="Antonio M."/>
            <person name="Oren A."/>
            <person name="Chaudhuri R.R."/>
            <person name="La Ragione R."/>
            <person name="Hildebrand F."/>
            <person name="Pallen M.J."/>
        </authorList>
    </citation>
    <scope>NUCLEOTIDE SEQUENCE</scope>
    <source>
        <strain evidence="4">ChiHcec3-6078</strain>
    </source>
</reference>
<evidence type="ECO:0000259" key="3">
    <source>
        <dbReference type="Pfam" id="PF13229"/>
    </source>
</evidence>
<organism evidence="4 5">
    <name type="scientific">Candidatus Allocopromorpha excrementigallinarum</name>
    <dbReference type="NCBI Taxonomy" id="2840742"/>
    <lineage>
        <taxon>Bacteria</taxon>
        <taxon>Bacillati</taxon>
        <taxon>Bacillota</taxon>
        <taxon>Clostridia</taxon>
        <taxon>Eubacteriales</taxon>
        <taxon>Eubacteriaceae</taxon>
        <taxon>Eubacteriaceae incertae sedis</taxon>
        <taxon>Candidatus Allocopromorpha</taxon>
    </lineage>
</organism>
<comment type="caution">
    <text evidence="4">The sequence shown here is derived from an EMBL/GenBank/DDBJ whole genome shotgun (WGS) entry which is preliminary data.</text>
</comment>
<evidence type="ECO:0000256" key="1">
    <source>
        <dbReference type="SAM" id="MobiDB-lite"/>
    </source>
</evidence>
<dbReference type="Proteomes" id="UP000824090">
    <property type="component" value="Unassembled WGS sequence"/>
</dbReference>
<feature type="signal peptide" evidence="2">
    <location>
        <begin position="1"/>
        <end position="28"/>
    </location>
</feature>
<dbReference type="Gene3D" id="2.160.20.10">
    <property type="entry name" value="Single-stranded right-handed beta-helix, Pectin lyase-like"/>
    <property type="match status" value="2"/>
</dbReference>
<dbReference type="AlphaFoldDB" id="A0A9D1HZF4"/>
<dbReference type="Pfam" id="PF13229">
    <property type="entry name" value="Beta_helix"/>
    <property type="match status" value="1"/>
</dbReference>
<protein>
    <submittedName>
        <fullName evidence="4">Right-handed parallel beta-helix repeat-containing protein</fullName>
    </submittedName>
</protein>
<sequence length="654" mass="67773">MKGKLLKKALAGVLSLAMVFSTGSVIMAEEAFGAEGTITVKIGNNEAAAYSSFDEAMTAVRAAEDSLSKTITLGEGTFNSASGETFRINEPNTTITGSGADATVINTGSYAVSGQAGILIQADNVTIENLRVESVDPGASGGAIKATLIGDGESSLPCLKNVTISNVVISTEAGYGLNLHGVEVADINNVTIEKAAKASVSVAKAADVTFSGLTTGKSGWETDIAVQYKDTSAYDGASSISIENSDLYYNVVYSERPNTAAEGGDTIAIDDESMTVVERADGTKVLISKDNVILNETTGEEYVSLTEAVEEAAGGDVIVLPAGEFAGNLFLDKELTLKGAGAGETVIKFDPATKQKIEYFDGREAYPAVYSTEDLTLENLTIAGPTDQHHGIDGVLAKAGLTLNNVEIKDIRCTADGGEVCGVQYGRGVMVDGNGDVNITGSHIYDFQKQAIDLNTSGSIVIADNIIEGIGENGTITQNGIVLRGTGHAEITGNSISGLRYTADNAWSDSSYAILMYGASSADINGNTIEEVDNGIILDEEATAKINNNIINADNYGLVVYTTGSVDAADNYWGGAVEDKVWIDENAGEVTGLDNVKEEPVIDENKPGEGTGESGAEAGSDKTPKTSDPFSLGLMLALAGASGAGILAARKKIK</sequence>
<proteinExistence type="predicted"/>
<name>A0A9D1HZF4_9FIRM</name>
<keyword evidence="2" id="KW-0732">Signal</keyword>
<feature type="chain" id="PRO_5039125428" evidence="2">
    <location>
        <begin position="29"/>
        <end position="654"/>
    </location>
</feature>
<accession>A0A9D1HZF4</accession>
<dbReference type="InterPro" id="IPR011050">
    <property type="entry name" value="Pectin_lyase_fold/virulence"/>
</dbReference>
<feature type="compositionally biased region" description="Basic and acidic residues" evidence="1">
    <location>
        <begin position="595"/>
        <end position="607"/>
    </location>
</feature>